<dbReference type="GO" id="GO:0000278">
    <property type="term" value="P:mitotic cell cycle"/>
    <property type="evidence" value="ECO:0007669"/>
    <property type="project" value="TreeGrafter"/>
</dbReference>
<dbReference type="InterPro" id="IPR057646">
    <property type="entry name" value="WD40_WDHD1_1st"/>
</dbReference>
<dbReference type="SUPFAM" id="SSF52540">
    <property type="entry name" value="P-loop containing nucleoside triphosphate hydrolases"/>
    <property type="match status" value="1"/>
</dbReference>
<evidence type="ECO:0000259" key="7">
    <source>
        <dbReference type="Pfam" id="PF12341"/>
    </source>
</evidence>
<gene>
    <name evidence="10" type="ORF">E3Q17_03746</name>
</gene>
<evidence type="ECO:0000256" key="6">
    <source>
        <dbReference type="SAM" id="MobiDB-lite"/>
    </source>
</evidence>
<evidence type="ECO:0000313" key="10">
    <source>
        <dbReference type="EMBL" id="TIB96656.1"/>
    </source>
</evidence>
<feature type="region of interest" description="Disordered" evidence="6">
    <location>
        <begin position="1235"/>
        <end position="1422"/>
    </location>
</feature>
<evidence type="ECO:0000256" key="5">
    <source>
        <dbReference type="PROSITE-ProRule" id="PRU00221"/>
    </source>
</evidence>
<accession>A0A4T0PJH9</accession>
<feature type="domain" description="WDHD1/CFT4 second beta-propeller" evidence="7">
    <location>
        <begin position="768"/>
        <end position="1052"/>
    </location>
</feature>
<feature type="compositionally biased region" description="Acidic residues" evidence="6">
    <location>
        <begin position="1235"/>
        <end position="1253"/>
    </location>
</feature>
<dbReference type="InterPro" id="IPR036322">
    <property type="entry name" value="WD40_repeat_dom_sf"/>
</dbReference>
<feature type="repeat" description="WD" evidence="5">
    <location>
        <begin position="611"/>
        <end position="652"/>
    </location>
</feature>
<dbReference type="GO" id="GO:0043596">
    <property type="term" value="C:nuclear replication fork"/>
    <property type="evidence" value="ECO:0007669"/>
    <property type="project" value="TreeGrafter"/>
</dbReference>
<feature type="domain" description="WDHD1/CFT4 helical bundle" evidence="8">
    <location>
        <begin position="1060"/>
        <end position="1157"/>
    </location>
</feature>
<evidence type="ECO:0000313" key="11">
    <source>
        <dbReference type="Proteomes" id="UP000307169"/>
    </source>
</evidence>
<evidence type="ECO:0000256" key="1">
    <source>
        <dbReference type="ARBA" id="ARBA00004123"/>
    </source>
</evidence>
<organism evidence="10 11">
    <name type="scientific">Wallemia mellicola</name>
    <dbReference type="NCBI Taxonomy" id="1708541"/>
    <lineage>
        <taxon>Eukaryota</taxon>
        <taxon>Fungi</taxon>
        <taxon>Dikarya</taxon>
        <taxon>Basidiomycota</taxon>
        <taxon>Wallemiomycotina</taxon>
        <taxon>Wallemiomycetes</taxon>
        <taxon>Wallemiales</taxon>
        <taxon>Wallemiaceae</taxon>
        <taxon>Wallemia</taxon>
    </lineage>
</organism>
<name>A0A4T0PJH9_9BASI</name>
<dbReference type="EMBL" id="SPRH01000059">
    <property type="protein sequence ID" value="TIB96656.1"/>
    <property type="molecule type" value="Genomic_DNA"/>
</dbReference>
<sequence>MSRSVTRKSGCGRSHGVSCEEFTVVMQSVPFTRVLQALIYYSHREKMDKSADNHQKAHIIREKHIRSLDSFFYACSHKSITRWVPLFGVTFSLTDVSIVTKGTSERIINLICQQPDFKCEFGKHCAKSLLAGQNLLIQYHCPLFSLASCVAQVDTSKAYTQVVFVSYYNESDRSKKLISFIRTVCDALSISFSATEKPSSTKSDSMSQVLFCDSDRFFRHLKRRTINVDLIKTIIFTETEELIKDSMLDKFKLIVKYLPPTIQFVASFTIAPAYLVQDAENFLNTPQSYIRRIQKLRIRGTREFKIKMPEDRQEILLEISAASVHQQLVVFCNNYKAAENVFEGVKKTQPKAAIAYNAYDKDLYEMFDRGDLRILIGCENIAPCESIQRCKLLINYNQPLHEREYIVQCGRPLNSTHKAVVVTLTSEFEEMSLEYTNNRCKEIRTIPFNISCEDGCVRSFDLSDNSFKELVVKSALAARWIGVENVRGKARRIALASDELIVKVVDLNDHLRVSLLQGHTKSVRSATWSPLGGVLATSSCDGSIKIWKEKNSQFECIKTIDGIIKADDPESEYGVAANWHPSGKFIVCTTRTHDIAIIDTENYKKIGSLSQDGHTSDVAELSWSPNGRYLASSGKDGYLIIWSIDDRRPISKTKCDALITSISWHPTENVLAFIDTSASASRWLKPIPEAAESPCLGKILYADETMAMQQQPSEEIDASKDDDLILKELEGDDGEDLDDFAIDDDEPLDKVVDKPRPGATVQFDPGQRPFQPGSTPQRLDRRYLAFNMLGVIHSVDQDTHNLVTVEFHDKSARRGYSFQDHFKSSLCALGEEGALYASTGNTSMIVYKPFDSWSSQQDWSTRLPDGESASILACGSKFVVVSTSKNYLRFFTTSGIQRYVINYGKDVVTASAGKQYFVAVSRSSGGASNGYQNLVYDVIDLSTFEYVQSGTVPLAKGVEITWLGFSSDIDVPVMYDSNGLLSILDKFATPMQARWVPLLDTNTLERRQDKDERYWPVGVTNTQLMCIILKGSEQYPYFPRPLISELDIKIPLLGMDSQQGQLEESVMRDSLLLNHARDSNEEDEFEEEIKQHEIQIDKGILQLINTACKADKLQRALDAAAMLNQFTSIDAAMKIAAFFHLPSLQDRIYLLKEDKISQRERKQNTKKISYKDRVMSRPLSTMPISQTNQNSSTAPAFPARKPHMRRRFDAPVEDVDMDSIANETQEVVDVGNSVVDDDEPIAFSDDDDVDVEANAESSSSNKRKVDAIDDSQMTFSPPESSKIRLSNEALPPPPIPGMASQQPSMQANPFAKSANPFAKAPTDNSTTLKKGSIHQSDSFFERADKPMNKKKAASKKQSSLLGHFKKPEEGGLHERDENSAIDSEEPREKTSTREKLEKFRAKNHTASQDQESEQVEPIEQVE</sequence>
<evidence type="ECO:0000256" key="3">
    <source>
        <dbReference type="ARBA" id="ARBA00022737"/>
    </source>
</evidence>
<feature type="compositionally biased region" description="Basic and acidic residues" evidence="6">
    <location>
        <begin position="1365"/>
        <end position="1400"/>
    </location>
</feature>
<comment type="caution">
    <text evidence="10">The sequence shown here is derived from an EMBL/GenBank/DDBJ whole genome shotgun (WGS) entry which is preliminary data.</text>
</comment>
<keyword evidence="4" id="KW-0539">Nucleus</keyword>
<dbReference type="InterPro" id="IPR022100">
    <property type="entry name" value="WDHD1/CFT4_beta-prop_2nd"/>
</dbReference>
<evidence type="ECO:0000256" key="2">
    <source>
        <dbReference type="ARBA" id="ARBA00022574"/>
    </source>
</evidence>
<dbReference type="PROSITE" id="PS50294">
    <property type="entry name" value="WD_REPEATS_REGION"/>
    <property type="match status" value="2"/>
</dbReference>
<dbReference type="PANTHER" id="PTHR19932:SF10">
    <property type="entry name" value="WD REPEAT AND HMG-BOX DNA-BINDING PROTEIN 1"/>
    <property type="match status" value="1"/>
</dbReference>
<feature type="domain" description="WDHD1 first WD40" evidence="9">
    <location>
        <begin position="448"/>
        <end position="677"/>
    </location>
</feature>
<dbReference type="PANTHER" id="PTHR19932">
    <property type="entry name" value="WD REPEAT AND HMG-BOX DNA BINDING PROTEIN"/>
    <property type="match status" value="1"/>
</dbReference>
<reference evidence="10 11" key="1">
    <citation type="submission" date="2019-03" db="EMBL/GenBank/DDBJ databases">
        <title>Sequencing 25 genomes of Wallemia mellicola.</title>
        <authorList>
            <person name="Gostincar C."/>
        </authorList>
    </citation>
    <scope>NUCLEOTIDE SEQUENCE [LARGE SCALE GENOMIC DNA]</scope>
    <source>
        <strain evidence="10 11">EXF-1262</strain>
    </source>
</reference>
<dbReference type="GO" id="GO:0006281">
    <property type="term" value="P:DNA repair"/>
    <property type="evidence" value="ECO:0007669"/>
    <property type="project" value="TreeGrafter"/>
</dbReference>
<dbReference type="InterPro" id="IPR015943">
    <property type="entry name" value="WD40/YVTN_repeat-like_dom_sf"/>
</dbReference>
<protein>
    <submittedName>
        <fullName evidence="10">WD40 repeat-like protein</fullName>
    </submittedName>
</protein>
<dbReference type="InterPro" id="IPR027417">
    <property type="entry name" value="P-loop_NTPase"/>
</dbReference>
<dbReference type="Pfam" id="PF24817">
    <property type="entry name" value="WD40_WDHD1_1st"/>
    <property type="match status" value="1"/>
</dbReference>
<dbReference type="Proteomes" id="UP000307169">
    <property type="component" value="Unassembled WGS sequence"/>
</dbReference>
<dbReference type="Pfam" id="PF12341">
    <property type="entry name" value="Mcl1_mid"/>
    <property type="match status" value="1"/>
</dbReference>
<dbReference type="InterPro" id="IPR048591">
    <property type="entry name" value="WDHD1/CFT4_hel"/>
</dbReference>
<dbReference type="Pfam" id="PF20946">
    <property type="entry name" value="Ctf4_C"/>
    <property type="match status" value="1"/>
</dbReference>
<evidence type="ECO:0000256" key="4">
    <source>
        <dbReference type="ARBA" id="ARBA00023242"/>
    </source>
</evidence>
<evidence type="ECO:0000259" key="9">
    <source>
        <dbReference type="Pfam" id="PF24817"/>
    </source>
</evidence>
<dbReference type="GO" id="GO:0006261">
    <property type="term" value="P:DNA-templated DNA replication"/>
    <property type="evidence" value="ECO:0007669"/>
    <property type="project" value="TreeGrafter"/>
</dbReference>
<keyword evidence="2 5" id="KW-0853">WD repeat</keyword>
<dbReference type="GO" id="GO:0003682">
    <property type="term" value="F:chromatin binding"/>
    <property type="evidence" value="ECO:0007669"/>
    <property type="project" value="TreeGrafter"/>
</dbReference>
<proteinExistence type="predicted"/>
<dbReference type="Gene3D" id="3.40.50.300">
    <property type="entry name" value="P-loop containing nucleotide triphosphate hydrolases"/>
    <property type="match status" value="1"/>
</dbReference>
<comment type="subcellular location">
    <subcellularLocation>
        <location evidence="1">Nucleus</location>
    </subcellularLocation>
</comment>
<dbReference type="SMART" id="SM00320">
    <property type="entry name" value="WD40"/>
    <property type="match status" value="3"/>
</dbReference>
<dbReference type="SUPFAM" id="SSF50978">
    <property type="entry name" value="WD40 repeat-like"/>
    <property type="match status" value="1"/>
</dbReference>
<dbReference type="InterPro" id="IPR001680">
    <property type="entry name" value="WD40_rpt"/>
</dbReference>
<dbReference type="PROSITE" id="PS50082">
    <property type="entry name" value="WD_REPEATS_2"/>
    <property type="match status" value="2"/>
</dbReference>
<dbReference type="Gene3D" id="2.130.10.10">
    <property type="entry name" value="YVTN repeat-like/Quinoprotein amine dehydrogenase"/>
    <property type="match status" value="2"/>
</dbReference>
<feature type="compositionally biased region" description="Acidic residues" evidence="6">
    <location>
        <begin position="1410"/>
        <end position="1422"/>
    </location>
</feature>
<keyword evidence="3" id="KW-0677">Repeat</keyword>
<feature type="compositionally biased region" description="Polar residues" evidence="6">
    <location>
        <begin position="1322"/>
        <end position="1338"/>
    </location>
</feature>
<feature type="repeat" description="WD" evidence="5">
    <location>
        <begin position="516"/>
        <end position="548"/>
    </location>
</feature>
<evidence type="ECO:0000259" key="8">
    <source>
        <dbReference type="Pfam" id="PF20946"/>
    </source>
</evidence>